<evidence type="ECO:0000256" key="27">
    <source>
        <dbReference type="ARBA" id="ARBA00051877"/>
    </source>
</evidence>
<evidence type="ECO:0000256" key="34">
    <source>
        <dbReference type="ARBA" id="ARBA00062153"/>
    </source>
</evidence>
<comment type="catalytic activity">
    <reaction evidence="22">
        <text>(3S)-hydroxyhexadecanoyl-CoA + NAD(+) = 3-oxohexadecanoyl-CoA + NADH + H(+)</text>
        <dbReference type="Rhea" id="RHEA:31159"/>
        <dbReference type="ChEBI" id="CHEBI:15378"/>
        <dbReference type="ChEBI" id="CHEBI:57349"/>
        <dbReference type="ChEBI" id="CHEBI:57540"/>
        <dbReference type="ChEBI" id="CHEBI:57945"/>
        <dbReference type="ChEBI" id="CHEBI:62613"/>
    </reaction>
    <physiologicalReaction direction="left-to-right" evidence="22">
        <dbReference type="Rhea" id="RHEA:31160"/>
    </physiologicalReaction>
</comment>
<evidence type="ECO:0000256" key="3">
    <source>
        <dbReference type="ARBA" id="ARBA00005005"/>
    </source>
</evidence>
<dbReference type="FunFam" id="1.10.1040.50:FF:000002">
    <property type="entry name" value="Trifunctional enzyme subunit alpha, mitochondrial"/>
    <property type="match status" value="1"/>
</dbReference>
<comment type="catalytic activity">
    <reaction evidence="30">
        <text>(3S)-hydroxytetradecanoyl-CoA + NAD(+) = 3-oxotetradecanoyl-CoA + NADH + H(+)</text>
        <dbReference type="Rhea" id="RHEA:31167"/>
        <dbReference type="ChEBI" id="CHEBI:15378"/>
        <dbReference type="ChEBI" id="CHEBI:57540"/>
        <dbReference type="ChEBI" id="CHEBI:57945"/>
        <dbReference type="ChEBI" id="CHEBI:62543"/>
        <dbReference type="ChEBI" id="CHEBI:62614"/>
    </reaction>
    <physiologicalReaction direction="left-to-right" evidence="30">
        <dbReference type="Rhea" id="RHEA:31168"/>
    </physiologicalReaction>
</comment>
<dbReference type="InterPro" id="IPR029045">
    <property type="entry name" value="ClpP/crotonase-like_dom_sf"/>
</dbReference>
<comment type="catalytic activity">
    <reaction evidence="29">
        <text>(3S)-3-hydroxydodecanoyl-CoA = (2E)-dodecenoyl-CoA + H2O</text>
        <dbReference type="Rhea" id="RHEA:31075"/>
        <dbReference type="ChEBI" id="CHEBI:15377"/>
        <dbReference type="ChEBI" id="CHEBI:57330"/>
        <dbReference type="ChEBI" id="CHEBI:62558"/>
    </reaction>
    <physiologicalReaction direction="right-to-left" evidence="29">
        <dbReference type="Rhea" id="RHEA:31077"/>
    </physiologicalReaction>
</comment>
<evidence type="ECO:0000256" key="25">
    <source>
        <dbReference type="ARBA" id="ARBA00050446"/>
    </source>
</evidence>
<evidence type="ECO:0000256" key="5">
    <source>
        <dbReference type="ARBA" id="ARBA00008750"/>
    </source>
</evidence>
<dbReference type="FunFam" id="3.40.50.720:FF:000009">
    <property type="entry name" value="Fatty oxidation complex, alpha subunit"/>
    <property type="match status" value="1"/>
</dbReference>
<evidence type="ECO:0000256" key="38">
    <source>
        <dbReference type="ARBA" id="ARBA00083277"/>
    </source>
</evidence>
<dbReference type="AlphaFoldDB" id="A0A9J7HI76"/>
<comment type="pathway">
    <text evidence="3">Lipid metabolism; fatty acid beta-oxidation.</text>
</comment>
<keyword evidence="11" id="KW-0276">Fatty acid metabolism</keyword>
<dbReference type="InterPro" id="IPR012803">
    <property type="entry name" value="Fa_ox_alpha_mit"/>
</dbReference>
<dbReference type="InterPro" id="IPR006176">
    <property type="entry name" value="3-OHacyl-CoA_DH_NAD-bd"/>
</dbReference>
<evidence type="ECO:0000313" key="43">
    <source>
        <dbReference type="Proteomes" id="UP000001554"/>
    </source>
</evidence>
<keyword evidence="9" id="KW-0808">Transferase</keyword>
<dbReference type="EC" id="4.2.1.17" evidence="6"/>
<dbReference type="GO" id="GO:0016507">
    <property type="term" value="C:mitochondrial fatty acid beta-oxidation multienzyme complex"/>
    <property type="evidence" value="ECO:0000318"/>
    <property type="project" value="GO_Central"/>
</dbReference>
<evidence type="ECO:0000256" key="22">
    <source>
        <dbReference type="ARBA" id="ARBA00047613"/>
    </source>
</evidence>
<evidence type="ECO:0000259" key="42">
    <source>
        <dbReference type="Pfam" id="PF02737"/>
    </source>
</evidence>
<dbReference type="EC" id="1.1.1.211" evidence="35"/>
<evidence type="ECO:0000256" key="23">
    <source>
        <dbReference type="ARBA" id="ARBA00048361"/>
    </source>
</evidence>
<dbReference type="Gene3D" id="1.10.1040.50">
    <property type="match status" value="1"/>
</dbReference>
<dbReference type="InterPro" id="IPR036291">
    <property type="entry name" value="NAD(P)-bd_dom_sf"/>
</dbReference>
<comment type="catalytic activity">
    <reaction evidence="25">
        <text>a long-chain (3S)-3-hydroxy fatty acyl-CoA + NAD(+) = a long-chain 3-oxo-fatty acyl-CoA + NADH + H(+)</text>
        <dbReference type="Rhea" id="RHEA:52656"/>
        <dbReference type="ChEBI" id="CHEBI:15378"/>
        <dbReference type="ChEBI" id="CHEBI:57540"/>
        <dbReference type="ChEBI" id="CHEBI:57945"/>
        <dbReference type="ChEBI" id="CHEBI:136757"/>
        <dbReference type="ChEBI" id="CHEBI:136758"/>
        <dbReference type="EC" id="1.1.1.211"/>
    </reaction>
    <physiologicalReaction direction="left-to-right" evidence="25">
        <dbReference type="Rhea" id="RHEA:52657"/>
    </physiologicalReaction>
</comment>
<evidence type="ECO:0000256" key="40">
    <source>
        <dbReference type="PIRSR" id="PIRSR612803-2"/>
    </source>
</evidence>
<dbReference type="Gene3D" id="3.40.50.720">
    <property type="entry name" value="NAD(P)-binding Rossmann-like Domain"/>
    <property type="match status" value="1"/>
</dbReference>
<comment type="similarity">
    <text evidence="5">In the N-terminal section; belongs to the enoyl-CoA hydratase/isomerase family.</text>
</comment>
<dbReference type="PANTHER" id="PTHR43612:SF3">
    <property type="entry name" value="TRIFUNCTIONAL ENZYME SUBUNIT ALPHA, MITOCHONDRIAL"/>
    <property type="match status" value="1"/>
</dbReference>
<keyword evidence="18" id="KW-0472">Membrane</keyword>
<feature type="site" description="Important for long-chain enoyl-CoA hydratase activity" evidence="40">
    <location>
        <position position="202"/>
    </location>
</feature>
<evidence type="ECO:0000256" key="17">
    <source>
        <dbReference type="ARBA" id="ARBA00023128"/>
    </source>
</evidence>
<evidence type="ECO:0000256" key="15">
    <source>
        <dbReference type="ARBA" id="ARBA00023027"/>
    </source>
</evidence>
<gene>
    <name evidence="44" type="primary">LOC118404846</name>
</gene>
<evidence type="ECO:0000256" key="19">
    <source>
        <dbReference type="ARBA" id="ARBA00023239"/>
    </source>
</evidence>
<evidence type="ECO:0000256" key="26">
    <source>
        <dbReference type="ARBA" id="ARBA00051215"/>
    </source>
</evidence>
<comment type="catalytic activity">
    <reaction evidence="23">
        <text>(3S)-hydroxydecanoyl-CoA + NAD(+) = 3-oxodecanoyl-CoA + NADH + H(+)</text>
        <dbReference type="Rhea" id="RHEA:31187"/>
        <dbReference type="ChEBI" id="CHEBI:15378"/>
        <dbReference type="ChEBI" id="CHEBI:57540"/>
        <dbReference type="ChEBI" id="CHEBI:57945"/>
        <dbReference type="ChEBI" id="CHEBI:62548"/>
        <dbReference type="ChEBI" id="CHEBI:62616"/>
    </reaction>
    <physiologicalReaction direction="left-to-right" evidence="23">
        <dbReference type="Rhea" id="RHEA:31188"/>
    </physiologicalReaction>
</comment>
<keyword evidence="12" id="KW-0809">Transit peptide</keyword>
<keyword evidence="10" id="KW-0999">Mitochondrion inner membrane</keyword>
<dbReference type="FunFam" id="3.90.226.10:FF:000011">
    <property type="entry name" value="Fatty acid oxidation complex subunit alpha"/>
    <property type="match status" value="1"/>
</dbReference>
<dbReference type="PANTHER" id="PTHR43612">
    <property type="entry name" value="TRIFUNCTIONAL ENZYME SUBUNIT ALPHA"/>
    <property type="match status" value="1"/>
</dbReference>
<evidence type="ECO:0000256" key="33">
    <source>
        <dbReference type="ARBA" id="ARBA00052989"/>
    </source>
</evidence>
<evidence type="ECO:0000256" key="12">
    <source>
        <dbReference type="ARBA" id="ARBA00022946"/>
    </source>
</evidence>
<comment type="catalytic activity">
    <reaction evidence="26">
        <text>a 4-saturated-(3S)-3-hydroxyacyl-CoA = a (3E)-enoyl-CoA + H2O</text>
        <dbReference type="Rhea" id="RHEA:20724"/>
        <dbReference type="ChEBI" id="CHEBI:15377"/>
        <dbReference type="ChEBI" id="CHEBI:58521"/>
        <dbReference type="ChEBI" id="CHEBI:137480"/>
        <dbReference type="EC" id="4.2.1.17"/>
    </reaction>
    <physiologicalReaction direction="right-to-left" evidence="26">
        <dbReference type="Rhea" id="RHEA:20726"/>
    </physiologicalReaction>
</comment>
<evidence type="ECO:0000256" key="16">
    <source>
        <dbReference type="ARBA" id="ARBA00023098"/>
    </source>
</evidence>
<dbReference type="SUPFAM" id="SSF51735">
    <property type="entry name" value="NAD(P)-binding Rossmann-fold domains"/>
    <property type="match status" value="1"/>
</dbReference>
<dbReference type="CDD" id="cd06558">
    <property type="entry name" value="crotonase-like"/>
    <property type="match status" value="1"/>
</dbReference>
<evidence type="ECO:0000256" key="6">
    <source>
        <dbReference type="ARBA" id="ARBA00012076"/>
    </source>
</evidence>
<dbReference type="GO" id="GO:0016740">
    <property type="term" value="F:transferase activity"/>
    <property type="evidence" value="ECO:0007669"/>
    <property type="project" value="UniProtKB-KW"/>
</dbReference>
<evidence type="ECO:0000256" key="31">
    <source>
        <dbReference type="ARBA" id="ARBA00052860"/>
    </source>
</evidence>
<dbReference type="GeneID" id="118404846"/>
<sequence length="795" mass="86973">MRHHCVTIVDTLFGSPWSCIMAAATRLLSLSRFSSTQTLHLSSGLMQRPSQLYFQRYLSMTSPMAAWKNFTYEVKNDVAVMRFNMPDSKVNTLDRTVLTEVKELLEKLRADESVKSGVLISGKADCFIAGADIRMISSCKTSEEVEALASDGQKVLQSLEDSPKPVVAAIMGTCMGGGLETALACQYRIAVNDKKTALSLPEVQLGLLPGAGGTQRLPRLIPLMEAMPMILTGKQAKGKKAKRLGLVDLLVEPLGPGLKPPEVRTLEYLEDVALDVARGLAAGKVSTARKQNLQSRLVNWALQYEFVRTRLFGMVKGQVMKQTKGLYPAPLKIIEVVKTGIEKGKEAGYLAEAETFGQLAMTNESKALIGLFNATTEVKKNKYGKPAKPIKKVAVLGAGLMGAGISEVSLEKGYQVILKDVTAENLGRGQDHIWKEMNLNVKKKKITTFERDQLISNLEAQVAYDGFDKVDMVIEAVFEDINIKHKVIKELEQHISPDCIFASNTSALPIHRIAAGSKRPELVIGMHYFSPVEKMPLLEIIATDKTTKETCAAAVAVGLKQGKYPIVVQDGPGFYTTRVLAPTLSEIIRLLQEGEGPQKLDQLTTRAGFPVGTATLLDEVGIDVGSHVAEDLQKEFGVRFGGGDPEVLKTMVSQGFLGRKSGKGCYLYSGGKGKKGRELNPGAEEIFKRFRIESKGLNTDEDIKMRLITRFVNESILCLQEGILSSPVDGDLGAVMGLGFPPQHGGPFMYVDLMGADKFVGWMRKFEEAYGVAFQPCQLLLDHASDPSKKFHPRK</sequence>
<dbReference type="KEGG" id="bfo:118404846"/>
<evidence type="ECO:0000256" key="10">
    <source>
        <dbReference type="ARBA" id="ARBA00022792"/>
    </source>
</evidence>
<evidence type="ECO:0000256" key="29">
    <source>
        <dbReference type="ARBA" id="ARBA00052711"/>
    </source>
</evidence>
<evidence type="ECO:0000256" key="2">
    <source>
        <dbReference type="ARBA" id="ARBA00004273"/>
    </source>
</evidence>
<evidence type="ECO:0000256" key="8">
    <source>
        <dbReference type="ARBA" id="ARBA00022553"/>
    </source>
</evidence>
<dbReference type="Gene3D" id="3.90.226.10">
    <property type="entry name" value="2-enoyl-CoA Hydratase, Chain A, domain 1"/>
    <property type="match status" value="1"/>
</dbReference>
<comment type="catalytic activity">
    <reaction evidence="32">
        <text>(3S)-3-hydroxydodecanoyl-CoA + NAD(+) = 3-oxododecanoyl-CoA + NADH + H(+)</text>
        <dbReference type="Rhea" id="RHEA:31179"/>
        <dbReference type="ChEBI" id="CHEBI:15378"/>
        <dbReference type="ChEBI" id="CHEBI:57540"/>
        <dbReference type="ChEBI" id="CHEBI:57945"/>
        <dbReference type="ChEBI" id="CHEBI:62558"/>
        <dbReference type="ChEBI" id="CHEBI:62615"/>
    </reaction>
    <physiologicalReaction direction="left-to-right" evidence="32">
        <dbReference type="Rhea" id="RHEA:31180"/>
    </physiologicalReaction>
</comment>
<dbReference type="GO" id="GO:0004300">
    <property type="term" value="F:enoyl-CoA hydratase activity"/>
    <property type="evidence" value="ECO:0000318"/>
    <property type="project" value="GO_Central"/>
</dbReference>
<evidence type="ECO:0000313" key="44">
    <source>
        <dbReference type="RefSeq" id="XP_035660114.1"/>
    </source>
</evidence>
<dbReference type="InterPro" id="IPR006108">
    <property type="entry name" value="3HC_DH_C"/>
</dbReference>
<proteinExistence type="inferred from homology"/>
<keyword evidence="8" id="KW-0597">Phosphoprotein</keyword>
<keyword evidence="16" id="KW-0443">Lipid metabolism</keyword>
<dbReference type="RefSeq" id="XP_035660114.1">
    <property type="nucleotide sequence ID" value="XM_035804221.1"/>
</dbReference>
<dbReference type="Proteomes" id="UP000001554">
    <property type="component" value="Chromosome 2"/>
</dbReference>
<dbReference type="GO" id="GO:0016509">
    <property type="term" value="F:long-chain (3S)-3-hydroxyacyl-CoA dehydrogenase (NAD+) activity"/>
    <property type="evidence" value="ECO:0000318"/>
    <property type="project" value="GO_Central"/>
</dbReference>
<feature type="domain" description="3-hydroxyacyl-CoA dehydrogenase C-terminal" evidence="41">
    <location>
        <begin position="573"/>
        <end position="668"/>
    </location>
</feature>
<evidence type="ECO:0000256" key="11">
    <source>
        <dbReference type="ARBA" id="ARBA00022832"/>
    </source>
</evidence>
<dbReference type="InterPro" id="IPR008927">
    <property type="entry name" value="6-PGluconate_DH-like_C_sf"/>
</dbReference>
<evidence type="ECO:0000256" key="1">
    <source>
        <dbReference type="ARBA" id="ARBA00000469"/>
    </source>
</evidence>
<dbReference type="InterPro" id="IPR001753">
    <property type="entry name" value="Enoyl-CoA_hydra/iso"/>
</dbReference>
<comment type="similarity">
    <text evidence="4">In the central section; belongs to the 3-hydroxyacyl-CoA dehydrogenase family.</text>
</comment>
<dbReference type="NCBIfam" id="TIGR02441">
    <property type="entry name" value="fa_ox_alpha_mit"/>
    <property type="match status" value="1"/>
</dbReference>
<feature type="domain" description="3-hydroxyacyl-CoA dehydrogenase NAD binding" evidence="42">
    <location>
        <begin position="392"/>
        <end position="570"/>
    </location>
</feature>
<evidence type="ECO:0000259" key="41">
    <source>
        <dbReference type="Pfam" id="PF00725"/>
    </source>
</evidence>
<feature type="active site" description="For hydroxyacyl-coenzyme A dehydrogenase activity" evidence="39">
    <location>
        <position position="539"/>
    </location>
</feature>
<dbReference type="GO" id="GO:0006635">
    <property type="term" value="P:fatty acid beta-oxidation"/>
    <property type="evidence" value="ECO:0000318"/>
    <property type="project" value="GO_Central"/>
</dbReference>
<dbReference type="Pfam" id="PF00378">
    <property type="entry name" value="ECH_1"/>
    <property type="match status" value="1"/>
</dbReference>
<comment type="subunit">
    <text evidence="34">Heterotetramer of 2 alpha/HADHA and 2 beta/HADHB subunits; forms the mitochondrial trifunctional enzyme. Also purified as higher order heterooligomers including a 4 alpha/HADHA and 4 beta/HADHB heterooligomer which physiological significance remains unclear. The mitochondrial trifunctional enzyme interacts with MTLN.</text>
</comment>
<comment type="catalytic activity">
    <reaction evidence="31">
        <text>1'-[1,2-di-(9Z,12Z-octadecadienoyl)-sn-glycero-3-phospho]-3'-[1-(9Z,12Z-octadecadienoyl)-sn-glycero-3-phospho]-glycerol + (9Z)-octadecenoyl-CoA = 1'-[1,2-di-(9Z,12Z-octadecadienoyl)-sn-glycero-3-phospho]-3'-[1-(9Z,12Z-octadecadienoyl)-2-(9Z-octadecenoyl)-sn-glycero-3-phospho]-glycerol + CoA</text>
        <dbReference type="Rhea" id="RHEA:43676"/>
        <dbReference type="ChEBI" id="CHEBI:57287"/>
        <dbReference type="ChEBI" id="CHEBI:57387"/>
        <dbReference type="ChEBI" id="CHEBI:83580"/>
        <dbReference type="ChEBI" id="CHEBI:83582"/>
    </reaction>
    <physiologicalReaction direction="left-to-right" evidence="31">
        <dbReference type="Rhea" id="RHEA:43677"/>
    </physiologicalReaction>
</comment>
<keyword evidence="15" id="KW-0520">NAD</keyword>
<dbReference type="OrthoDB" id="10004768at2759"/>
<evidence type="ECO:0000256" key="35">
    <source>
        <dbReference type="ARBA" id="ARBA00066806"/>
    </source>
</evidence>
<organism evidence="43 44">
    <name type="scientific">Branchiostoma floridae</name>
    <name type="common">Florida lancelet</name>
    <name type="synonym">Amphioxus</name>
    <dbReference type="NCBI Taxonomy" id="7739"/>
    <lineage>
        <taxon>Eukaryota</taxon>
        <taxon>Metazoa</taxon>
        <taxon>Chordata</taxon>
        <taxon>Cephalochordata</taxon>
        <taxon>Leptocardii</taxon>
        <taxon>Amphioxiformes</taxon>
        <taxon>Branchiostomatidae</taxon>
        <taxon>Branchiostoma</taxon>
    </lineage>
</organism>
<keyword evidence="19" id="KW-0456">Lyase</keyword>
<evidence type="ECO:0000256" key="9">
    <source>
        <dbReference type="ARBA" id="ARBA00022679"/>
    </source>
</evidence>
<comment type="catalytic activity">
    <reaction evidence="24">
        <text>1'-[1,2-di-(9Z,12Z-octadecadienoyl)-sn-glycero-3-phospho]-3'-[1-(9Z,12Z-octadecadienoyl)-sn-glycero-3-phospho]-glycerol + (9Z,12Z)-octadecadienoyl-CoA = 1',3'-bis-[1,2-di-(9Z,12Z-octadecadienoyl)-sn-glycero-3-phospho]-glycerol + CoA</text>
        <dbReference type="Rhea" id="RHEA:43672"/>
        <dbReference type="ChEBI" id="CHEBI:57287"/>
        <dbReference type="ChEBI" id="CHEBI:57383"/>
        <dbReference type="ChEBI" id="CHEBI:83580"/>
        <dbReference type="ChEBI" id="CHEBI:83581"/>
    </reaction>
    <physiologicalReaction direction="left-to-right" evidence="24">
        <dbReference type="Rhea" id="RHEA:43673"/>
    </physiologicalReaction>
</comment>
<evidence type="ECO:0000256" key="14">
    <source>
        <dbReference type="ARBA" id="ARBA00023002"/>
    </source>
</evidence>
<dbReference type="GO" id="GO:0070403">
    <property type="term" value="F:NAD+ binding"/>
    <property type="evidence" value="ECO:0007669"/>
    <property type="project" value="InterPro"/>
</dbReference>
<evidence type="ECO:0000256" key="37">
    <source>
        <dbReference type="ARBA" id="ARBA00077617"/>
    </source>
</evidence>
<evidence type="ECO:0000256" key="13">
    <source>
        <dbReference type="ARBA" id="ARBA00022990"/>
    </source>
</evidence>
<dbReference type="OMA" id="ESTTIRW"/>
<reference evidence="43" key="1">
    <citation type="journal article" date="2020" name="Nat. Ecol. Evol.">
        <title>Deeply conserved synteny resolves early events in vertebrate evolution.</title>
        <authorList>
            <person name="Simakov O."/>
            <person name="Marletaz F."/>
            <person name="Yue J.X."/>
            <person name="O'Connell B."/>
            <person name="Jenkins J."/>
            <person name="Brandt A."/>
            <person name="Calef R."/>
            <person name="Tung C.H."/>
            <person name="Huang T.K."/>
            <person name="Schmutz J."/>
            <person name="Satoh N."/>
            <person name="Yu J.K."/>
            <person name="Putnam N.H."/>
            <person name="Green R.E."/>
            <person name="Rokhsar D.S."/>
        </authorList>
    </citation>
    <scope>NUCLEOTIDE SEQUENCE [LARGE SCALE GENOMIC DNA]</scope>
    <source>
        <strain evidence="43">S238N-H82</strain>
    </source>
</reference>
<keyword evidence="20" id="KW-0511">Multifunctional enzyme</keyword>
<keyword evidence="17" id="KW-0496">Mitochondrion</keyword>
<evidence type="ECO:0000256" key="20">
    <source>
        <dbReference type="ARBA" id="ARBA00023268"/>
    </source>
</evidence>
<dbReference type="SUPFAM" id="SSF52096">
    <property type="entry name" value="ClpP/crotonase"/>
    <property type="match status" value="1"/>
</dbReference>
<evidence type="ECO:0000256" key="18">
    <source>
        <dbReference type="ARBA" id="ARBA00023136"/>
    </source>
</evidence>
<comment type="catalytic activity">
    <reaction evidence="1">
        <text>(3S)-hydroxyhexadecanoyl-CoA = (2E)-hexadecenoyl-CoA + H2O</text>
        <dbReference type="Rhea" id="RHEA:31163"/>
        <dbReference type="ChEBI" id="CHEBI:15377"/>
        <dbReference type="ChEBI" id="CHEBI:61526"/>
        <dbReference type="ChEBI" id="CHEBI:62613"/>
    </reaction>
    <physiologicalReaction direction="right-to-left" evidence="1">
        <dbReference type="Rhea" id="RHEA:31165"/>
    </physiologicalReaction>
</comment>
<keyword evidence="14" id="KW-0560">Oxidoreductase</keyword>
<accession>A0A9J7HI76</accession>
<reference evidence="44" key="2">
    <citation type="submission" date="2025-08" db="UniProtKB">
        <authorList>
            <consortium name="RefSeq"/>
        </authorList>
    </citation>
    <scope>IDENTIFICATION</scope>
    <source>
        <strain evidence="44">S238N-H82</strain>
        <tissue evidence="44">Testes</tissue>
    </source>
</reference>
<evidence type="ECO:0000256" key="4">
    <source>
        <dbReference type="ARBA" id="ARBA00007005"/>
    </source>
</evidence>
<evidence type="ECO:0000256" key="39">
    <source>
        <dbReference type="PIRSR" id="PIRSR612803-1"/>
    </source>
</evidence>
<protein>
    <recommendedName>
        <fullName evidence="36">Trifunctional enzyme subunit alpha, mitochondrial</fullName>
        <ecNumber evidence="35">1.1.1.211</ecNumber>
        <ecNumber evidence="6">4.2.1.17</ecNumber>
    </recommendedName>
    <alternativeName>
        <fullName evidence="37">Monolysocardiolipin acyltransferase</fullName>
    </alternativeName>
    <alternativeName>
        <fullName evidence="38">TP-alpha</fullName>
    </alternativeName>
</protein>
<evidence type="ECO:0000256" key="28">
    <source>
        <dbReference type="ARBA" id="ARBA00052224"/>
    </source>
</evidence>
<evidence type="ECO:0000256" key="30">
    <source>
        <dbReference type="ARBA" id="ARBA00052834"/>
    </source>
</evidence>
<dbReference type="Pfam" id="PF02737">
    <property type="entry name" value="3HCDH_N"/>
    <property type="match status" value="1"/>
</dbReference>
<evidence type="ECO:0000256" key="36">
    <source>
        <dbReference type="ARBA" id="ARBA00068347"/>
    </source>
</evidence>
<dbReference type="SUPFAM" id="SSF48179">
    <property type="entry name" value="6-phosphogluconate dehydrogenase C-terminal domain-like"/>
    <property type="match status" value="2"/>
</dbReference>
<feature type="site" description="Important for long-chain enoyl-CoA hydratase activity" evidence="40">
    <location>
        <position position="180"/>
    </location>
</feature>
<dbReference type="Pfam" id="PF00725">
    <property type="entry name" value="3HCDH"/>
    <property type="match status" value="1"/>
</dbReference>
<evidence type="ECO:0000256" key="24">
    <source>
        <dbReference type="ARBA" id="ARBA00050222"/>
    </source>
</evidence>
<dbReference type="GO" id="GO:0005743">
    <property type="term" value="C:mitochondrial inner membrane"/>
    <property type="evidence" value="ECO:0007669"/>
    <property type="project" value="UniProtKB-SubCell"/>
</dbReference>
<comment type="catalytic activity">
    <reaction evidence="21">
        <text>a (3S)-3-hydroxyacyl-CoA = a (2E)-enoyl-CoA + H2O</text>
        <dbReference type="Rhea" id="RHEA:16105"/>
        <dbReference type="ChEBI" id="CHEBI:15377"/>
        <dbReference type="ChEBI" id="CHEBI:57318"/>
        <dbReference type="ChEBI" id="CHEBI:58856"/>
        <dbReference type="EC" id="4.2.1.17"/>
    </reaction>
    <physiologicalReaction direction="right-to-left" evidence="21">
        <dbReference type="Rhea" id="RHEA:16107"/>
    </physiologicalReaction>
</comment>
<comment type="catalytic activity">
    <reaction evidence="33">
        <text>1'-[1,2-di-(9Z,12Z-octadecadienoyl)-sn-glycero-3-phospho]-3'-[1-(9Z,12Z-octadecadienoyl)-sn-glycero-3-phospho]-glycerol + hexadecanoyl-CoA = 1'-[1,2-di-(9Z,12Z-octadecadienoyl)-sn-glycero-3-phospho]-3'-[1-(9Z,12Z-octadecadienoyl)-2-hexadecanoyl-sn-glycero-3-phospho]-glycerol + CoA</text>
        <dbReference type="Rhea" id="RHEA:43680"/>
        <dbReference type="ChEBI" id="CHEBI:57287"/>
        <dbReference type="ChEBI" id="CHEBI:57379"/>
        <dbReference type="ChEBI" id="CHEBI:83580"/>
        <dbReference type="ChEBI" id="CHEBI:83583"/>
    </reaction>
    <physiologicalReaction direction="left-to-right" evidence="33">
        <dbReference type="Rhea" id="RHEA:43681"/>
    </physiologicalReaction>
</comment>
<comment type="catalytic activity">
    <reaction evidence="27">
        <text>(3S)-hydroxyoctanoyl-CoA = (2E)-octenoyl-CoA + H2O</text>
        <dbReference type="Rhea" id="RHEA:31199"/>
        <dbReference type="ChEBI" id="CHEBI:15377"/>
        <dbReference type="ChEBI" id="CHEBI:62242"/>
        <dbReference type="ChEBI" id="CHEBI:62617"/>
    </reaction>
    <physiologicalReaction direction="right-to-left" evidence="27">
        <dbReference type="Rhea" id="RHEA:31201"/>
    </physiologicalReaction>
</comment>
<evidence type="ECO:0000256" key="32">
    <source>
        <dbReference type="ARBA" id="ARBA00052945"/>
    </source>
</evidence>
<name>A0A9J7HI76_BRAFL</name>
<keyword evidence="7" id="KW-0488">Methylation</keyword>
<feature type="site" description="Important for hydroxyacyl-coenzyme A dehydrogenase activity" evidence="40">
    <location>
        <position position="527"/>
    </location>
</feature>
<dbReference type="InterPro" id="IPR050136">
    <property type="entry name" value="FA_oxidation_alpha_subunit"/>
</dbReference>
<keyword evidence="13" id="KW-0007">Acetylation</keyword>
<keyword evidence="43" id="KW-1185">Reference proteome</keyword>
<comment type="subcellular location">
    <subcellularLocation>
        <location evidence="2">Mitochondrion inner membrane</location>
    </subcellularLocation>
</comment>
<evidence type="ECO:0000256" key="21">
    <source>
        <dbReference type="ARBA" id="ARBA00035854"/>
    </source>
</evidence>
<evidence type="ECO:0000256" key="7">
    <source>
        <dbReference type="ARBA" id="ARBA00022481"/>
    </source>
</evidence>
<comment type="catalytic activity">
    <reaction evidence="28">
        <text>(3S)-hydroxyoctanoyl-CoA + NAD(+) = 3-oxooctanoyl-CoA + NADH + H(+)</text>
        <dbReference type="Rhea" id="RHEA:31195"/>
        <dbReference type="ChEBI" id="CHEBI:15378"/>
        <dbReference type="ChEBI" id="CHEBI:57540"/>
        <dbReference type="ChEBI" id="CHEBI:57945"/>
        <dbReference type="ChEBI" id="CHEBI:62617"/>
        <dbReference type="ChEBI" id="CHEBI:62619"/>
    </reaction>
    <physiologicalReaction direction="left-to-right" evidence="28">
        <dbReference type="Rhea" id="RHEA:31196"/>
    </physiologicalReaction>
</comment>